<evidence type="ECO:0000313" key="3">
    <source>
        <dbReference type="Proteomes" id="UP000230564"/>
    </source>
</evidence>
<keyword evidence="1" id="KW-0812">Transmembrane</keyword>
<dbReference type="GO" id="GO:0022857">
    <property type="term" value="F:transmembrane transporter activity"/>
    <property type="evidence" value="ECO:0007669"/>
    <property type="project" value="InterPro"/>
</dbReference>
<feature type="transmembrane region" description="Helical" evidence="1">
    <location>
        <begin position="169"/>
        <end position="188"/>
    </location>
</feature>
<feature type="transmembrane region" description="Helical" evidence="1">
    <location>
        <begin position="248"/>
        <end position="271"/>
    </location>
</feature>
<dbReference type="AlphaFoldDB" id="A0A2H0NCS4"/>
<evidence type="ECO:0000313" key="2">
    <source>
        <dbReference type="EMBL" id="PIR06702.1"/>
    </source>
</evidence>
<dbReference type="Proteomes" id="UP000230564">
    <property type="component" value="Unassembled WGS sequence"/>
</dbReference>
<sequence length="385" mass="44182">MSWVNDYRKIDFPRDLIYLYSGKLFLDFGNNILNLFLPIFLYQQLQDIFLVILYFALGSLLYFLTLPLTARTLGPLGIKRSLIIAVVLRIVYFWAFYKFTSDPWIYIIVALITSFLIKDFFWLPFHVESAELMDKKNRGKQMSMIFSLASLLGIIAPVVAGFILEKWSFAILALLAMVLVAMSLIIFVRLKPNKEEFCWGYKETLKYFFHPFNRRMVTAYMSDGIIGAVNGIFWPIFIFMVLDEEYRAVGLITGGIILAGIILRLIMGELLDKFRKKKLVRIGTVLNSTAWLIKTTVVSAFEIFAVSIYHMLGLIVLRTSLDTLVYEKTADRGHYVDEYTVIREMALHGGKIAGLLVVALLLLFFPLQISFIIAAFASLFINLLR</sequence>
<feature type="transmembrane region" description="Helical" evidence="1">
    <location>
        <begin position="103"/>
        <end position="123"/>
    </location>
</feature>
<feature type="transmembrane region" description="Helical" evidence="1">
    <location>
        <begin position="81"/>
        <end position="97"/>
    </location>
</feature>
<dbReference type="SUPFAM" id="SSF103473">
    <property type="entry name" value="MFS general substrate transporter"/>
    <property type="match status" value="2"/>
</dbReference>
<proteinExistence type="predicted"/>
<evidence type="ECO:0000256" key="1">
    <source>
        <dbReference type="SAM" id="Phobius"/>
    </source>
</evidence>
<feature type="transmembrane region" description="Helical" evidence="1">
    <location>
        <begin position="144"/>
        <end position="163"/>
    </location>
</feature>
<dbReference type="InterPro" id="IPR036259">
    <property type="entry name" value="MFS_trans_sf"/>
</dbReference>
<dbReference type="InterPro" id="IPR011701">
    <property type="entry name" value="MFS"/>
</dbReference>
<dbReference type="EMBL" id="PCWQ01000010">
    <property type="protein sequence ID" value="PIR06702.1"/>
    <property type="molecule type" value="Genomic_DNA"/>
</dbReference>
<keyword evidence="1" id="KW-1133">Transmembrane helix</keyword>
<dbReference type="InterPro" id="IPR052528">
    <property type="entry name" value="Sugar_transport-like"/>
</dbReference>
<organism evidence="2 3">
    <name type="scientific">Candidatus Komeilibacteria bacterium CG11_big_fil_rev_8_21_14_0_20_36_20</name>
    <dbReference type="NCBI Taxonomy" id="1974477"/>
    <lineage>
        <taxon>Bacteria</taxon>
        <taxon>Candidatus Komeiliibacteriota</taxon>
    </lineage>
</organism>
<dbReference type="PANTHER" id="PTHR23526:SF2">
    <property type="entry name" value="MAJOR FACILITATOR SUPERFAMILY (MFS) PROFILE DOMAIN-CONTAINING PROTEIN"/>
    <property type="match status" value="1"/>
</dbReference>
<gene>
    <name evidence="2" type="ORF">COV55_02560</name>
</gene>
<dbReference type="Pfam" id="PF07690">
    <property type="entry name" value="MFS_1"/>
    <property type="match status" value="1"/>
</dbReference>
<protein>
    <recommendedName>
        <fullName evidence="4">Major facilitator superfamily (MFS) profile domain-containing protein</fullName>
    </recommendedName>
</protein>
<feature type="transmembrane region" description="Helical" evidence="1">
    <location>
        <begin position="291"/>
        <end position="317"/>
    </location>
</feature>
<dbReference type="PANTHER" id="PTHR23526">
    <property type="entry name" value="INTEGRAL MEMBRANE TRANSPORT PROTEIN-RELATED"/>
    <property type="match status" value="1"/>
</dbReference>
<evidence type="ECO:0008006" key="4">
    <source>
        <dbReference type="Google" id="ProtNLM"/>
    </source>
</evidence>
<comment type="caution">
    <text evidence="2">The sequence shown here is derived from an EMBL/GenBank/DDBJ whole genome shotgun (WGS) entry which is preliminary data.</text>
</comment>
<feature type="transmembrane region" description="Helical" evidence="1">
    <location>
        <begin position="48"/>
        <end position="69"/>
    </location>
</feature>
<name>A0A2H0NCS4_9BACT</name>
<reference evidence="2 3" key="1">
    <citation type="submission" date="2017-09" db="EMBL/GenBank/DDBJ databases">
        <title>Depth-based differentiation of microbial function through sediment-hosted aquifers and enrichment of novel symbionts in the deep terrestrial subsurface.</title>
        <authorList>
            <person name="Probst A.J."/>
            <person name="Ladd B."/>
            <person name="Jarett J.K."/>
            <person name="Geller-Mcgrath D.E."/>
            <person name="Sieber C.M."/>
            <person name="Emerson J.B."/>
            <person name="Anantharaman K."/>
            <person name="Thomas B.C."/>
            <person name="Malmstrom R."/>
            <person name="Stieglmeier M."/>
            <person name="Klingl A."/>
            <person name="Woyke T."/>
            <person name="Ryan C.M."/>
            <person name="Banfield J.F."/>
        </authorList>
    </citation>
    <scope>NUCLEOTIDE SEQUENCE [LARGE SCALE GENOMIC DNA]</scope>
    <source>
        <strain evidence="2">CG11_big_fil_rev_8_21_14_0_20_36_20</strain>
    </source>
</reference>
<feature type="transmembrane region" description="Helical" evidence="1">
    <location>
        <begin position="352"/>
        <end position="381"/>
    </location>
</feature>
<feature type="transmembrane region" description="Helical" evidence="1">
    <location>
        <begin position="224"/>
        <end position="242"/>
    </location>
</feature>
<keyword evidence="1" id="KW-0472">Membrane</keyword>
<accession>A0A2H0NCS4</accession>
<dbReference type="Gene3D" id="1.20.1250.20">
    <property type="entry name" value="MFS general substrate transporter like domains"/>
    <property type="match status" value="2"/>
</dbReference>